<evidence type="ECO:0008006" key="3">
    <source>
        <dbReference type="Google" id="ProtNLM"/>
    </source>
</evidence>
<proteinExistence type="predicted"/>
<keyword evidence="2" id="KW-1185">Reference proteome</keyword>
<comment type="caution">
    <text evidence="1">The sequence shown here is derived from an EMBL/GenBank/DDBJ whole genome shotgun (WGS) entry which is preliminary data.</text>
</comment>
<dbReference type="RefSeq" id="WP_229717088.1">
    <property type="nucleotide sequence ID" value="NZ_BMIW01000023.1"/>
</dbReference>
<accession>A0ABQ1W1L9</accession>
<name>A0ABQ1W1L9_9BACL</name>
<sequence>MNIAVENGLPFVSVRIYYRGKKLELRKVLLDTGSASTLLKADVVGEIGIVPEGNDVVDTIRGVEGIEYVYTKTLDGVDLQYYLEMVRSGEGISGLAALGTFGHEPLNLNH</sequence>
<evidence type="ECO:0000313" key="1">
    <source>
        <dbReference type="EMBL" id="GGG06807.1"/>
    </source>
</evidence>
<dbReference type="EMBL" id="BMIW01000023">
    <property type="protein sequence ID" value="GGG06807.1"/>
    <property type="molecule type" value="Genomic_DNA"/>
</dbReference>
<gene>
    <name evidence="1" type="ORF">GCM10010913_30770</name>
</gene>
<reference evidence="2" key="1">
    <citation type="journal article" date="2019" name="Int. J. Syst. Evol. Microbiol.">
        <title>The Global Catalogue of Microorganisms (GCM) 10K type strain sequencing project: providing services to taxonomists for standard genome sequencing and annotation.</title>
        <authorList>
            <consortium name="The Broad Institute Genomics Platform"/>
            <consortium name="The Broad Institute Genome Sequencing Center for Infectious Disease"/>
            <person name="Wu L."/>
            <person name="Ma J."/>
        </authorList>
    </citation>
    <scope>NUCLEOTIDE SEQUENCE [LARGE SCALE GENOMIC DNA]</scope>
    <source>
        <strain evidence="2">CGMCC 1.15420</strain>
    </source>
</reference>
<evidence type="ECO:0000313" key="2">
    <source>
        <dbReference type="Proteomes" id="UP000608420"/>
    </source>
</evidence>
<dbReference type="Proteomes" id="UP000608420">
    <property type="component" value="Unassembled WGS sequence"/>
</dbReference>
<protein>
    <recommendedName>
        <fullName evidence="3">Peptidase A2 domain-containing protein</fullName>
    </recommendedName>
</protein>
<organism evidence="1 2">
    <name type="scientific">Paenibacillus aceti</name>
    <dbReference type="NCBI Taxonomy" id="1820010"/>
    <lineage>
        <taxon>Bacteria</taxon>
        <taxon>Bacillati</taxon>
        <taxon>Bacillota</taxon>
        <taxon>Bacilli</taxon>
        <taxon>Bacillales</taxon>
        <taxon>Paenibacillaceae</taxon>
        <taxon>Paenibacillus</taxon>
    </lineage>
</organism>